<dbReference type="AlphaFoldDB" id="A0A5B8UAN1"/>
<evidence type="ECO:0000313" key="2">
    <source>
        <dbReference type="Proteomes" id="UP000321805"/>
    </source>
</evidence>
<sequence length="119" mass="12685">MAYNLELFGGRLHSDRWFAASWGAFPALTGWWVNALHVSAEGLLVAGACYLLSLAQRRLSTPVRELRRRTVSVSGRQVLADGRAIELDAARLAAPLDGALRACACGLVVLAAGLVAARL</sequence>
<dbReference type="KEGG" id="bsol:FSW04_21335"/>
<dbReference type="OrthoDB" id="5187092at2"/>
<accession>A0A5B8UAN1</accession>
<dbReference type="RefSeq" id="WP_146922223.1">
    <property type="nucleotide sequence ID" value="NZ_CP042430.1"/>
</dbReference>
<proteinExistence type="predicted"/>
<dbReference type="Proteomes" id="UP000321805">
    <property type="component" value="Chromosome"/>
</dbReference>
<reference evidence="1 2" key="1">
    <citation type="journal article" date="2018" name="J. Microbiol.">
        <title>Baekduia soli gen. nov., sp. nov., a novel bacterium isolated from the soil of Baekdu Mountain and proposal of a novel family name, Baekduiaceae fam. nov.</title>
        <authorList>
            <person name="An D.S."/>
            <person name="Siddiqi M.Z."/>
            <person name="Kim K.H."/>
            <person name="Yu H.S."/>
            <person name="Im W.T."/>
        </authorList>
    </citation>
    <scope>NUCLEOTIDE SEQUENCE [LARGE SCALE GENOMIC DNA]</scope>
    <source>
        <strain evidence="1 2">BR7-21</strain>
    </source>
</reference>
<gene>
    <name evidence="1" type="ORF">FSW04_21335</name>
</gene>
<evidence type="ECO:0000313" key="1">
    <source>
        <dbReference type="EMBL" id="QEC49858.1"/>
    </source>
</evidence>
<keyword evidence="2" id="KW-1185">Reference proteome</keyword>
<name>A0A5B8UAN1_9ACTN</name>
<organism evidence="1 2">
    <name type="scientific">Baekduia soli</name>
    <dbReference type="NCBI Taxonomy" id="496014"/>
    <lineage>
        <taxon>Bacteria</taxon>
        <taxon>Bacillati</taxon>
        <taxon>Actinomycetota</taxon>
        <taxon>Thermoleophilia</taxon>
        <taxon>Solirubrobacterales</taxon>
        <taxon>Baekduiaceae</taxon>
        <taxon>Baekduia</taxon>
    </lineage>
</organism>
<dbReference type="EMBL" id="CP042430">
    <property type="protein sequence ID" value="QEC49858.1"/>
    <property type="molecule type" value="Genomic_DNA"/>
</dbReference>
<protein>
    <submittedName>
        <fullName evidence="1">Uncharacterized protein</fullName>
    </submittedName>
</protein>